<comment type="caution">
    <text evidence="16">The sequence shown here is derived from an EMBL/GenBank/DDBJ whole genome shotgun (WGS) entry which is preliminary data.</text>
</comment>
<dbReference type="PROSITE" id="PS01316">
    <property type="entry name" value="ATP_P_PHORIBOSYLTR"/>
    <property type="match status" value="1"/>
</dbReference>
<evidence type="ECO:0000313" key="16">
    <source>
        <dbReference type="EMBL" id="CAG8563466.1"/>
    </source>
</evidence>
<evidence type="ECO:0000256" key="8">
    <source>
        <dbReference type="ARBA" id="ARBA00022605"/>
    </source>
</evidence>
<proteinExistence type="inferred from homology"/>
<evidence type="ECO:0000256" key="10">
    <source>
        <dbReference type="ARBA" id="ARBA00022679"/>
    </source>
</evidence>
<sequence length="304" mass="32982">MDLASQLRGCLSLAVPKKGRLHEQCLSLLKGADLVFRRKNRLDIAMVQKLPVVIVFLPAADIAKFVGDGNVDMGMTGEDMIAEAGVDGKVIRIAELGFGKCKLQVQVPQDDGPKTVEELVGGRIVTSFKTLAEKYFAEIDKRVLTEEELKEGKGTKIQYVSGSVEVACALGLADGVVDLVESGETMRAAGLHAISTILSTQAILIGNKHPSNPELVTKISSRILGVVASQKYVLLNYNIERVHLKQATLITPGRRAPTISPLEEGDWVEVQAMVLKDEVARKMDELQTVGAHDILVFNISNCRV</sequence>
<dbReference type="GO" id="GO:0005737">
    <property type="term" value="C:cytoplasm"/>
    <property type="evidence" value="ECO:0007669"/>
    <property type="project" value="UniProtKB-SubCell"/>
</dbReference>
<keyword evidence="11" id="KW-0547">Nucleotide-binding</keyword>
<dbReference type="HAMAP" id="MF_00079">
    <property type="entry name" value="HisG_Long"/>
    <property type="match status" value="1"/>
</dbReference>
<evidence type="ECO:0000256" key="2">
    <source>
        <dbReference type="ARBA" id="ARBA00004496"/>
    </source>
</evidence>
<evidence type="ECO:0000256" key="12">
    <source>
        <dbReference type="ARBA" id="ARBA00022840"/>
    </source>
</evidence>
<dbReference type="FunFam" id="3.40.190.10:FF:000123">
    <property type="entry name" value="HIS1p ATP phosphoribosyltransferase"/>
    <property type="match status" value="1"/>
</dbReference>
<name>A0A9N9BH05_9GLOM</name>
<keyword evidence="17" id="KW-1185">Reference proteome</keyword>
<dbReference type="Proteomes" id="UP000789572">
    <property type="component" value="Unassembled WGS sequence"/>
</dbReference>
<dbReference type="InterPro" id="IPR013115">
    <property type="entry name" value="HisG_C"/>
</dbReference>
<evidence type="ECO:0000256" key="9">
    <source>
        <dbReference type="ARBA" id="ARBA00022676"/>
    </source>
</evidence>
<dbReference type="GO" id="GO:0000287">
    <property type="term" value="F:magnesium ion binding"/>
    <property type="evidence" value="ECO:0007669"/>
    <property type="project" value="InterPro"/>
</dbReference>
<dbReference type="InterPro" id="IPR013820">
    <property type="entry name" value="ATP_PRibTrfase_cat"/>
</dbReference>
<evidence type="ECO:0000259" key="15">
    <source>
        <dbReference type="Pfam" id="PF08029"/>
    </source>
</evidence>
<comment type="pathway">
    <text evidence="3">Amino-acid biosynthesis; L-histidine biosynthesis; L-histidine from 5-phospho-alpha-D-ribose 1-diphosphate: step 1/9.</text>
</comment>
<evidence type="ECO:0000313" key="17">
    <source>
        <dbReference type="Proteomes" id="UP000789572"/>
    </source>
</evidence>
<keyword evidence="9" id="KW-0328">Glycosyltransferase</keyword>
<dbReference type="Pfam" id="PF01634">
    <property type="entry name" value="HisG"/>
    <property type="match status" value="1"/>
</dbReference>
<evidence type="ECO:0000256" key="11">
    <source>
        <dbReference type="ARBA" id="ARBA00022741"/>
    </source>
</evidence>
<accession>A0A9N9BH05</accession>
<feature type="domain" description="Histidine biosynthesis HisG C-terminal" evidence="15">
    <location>
        <begin position="230"/>
        <end position="301"/>
    </location>
</feature>
<dbReference type="SUPFAM" id="SSF53850">
    <property type="entry name" value="Periplasmic binding protein-like II"/>
    <property type="match status" value="1"/>
</dbReference>
<dbReference type="GO" id="GO:0005524">
    <property type="term" value="F:ATP binding"/>
    <property type="evidence" value="ECO:0007669"/>
    <property type="project" value="UniProtKB-KW"/>
</dbReference>
<dbReference type="InterPro" id="IPR011322">
    <property type="entry name" value="N-reg_PII-like_a/b"/>
</dbReference>
<dbReference type="InterPro" id="IPR015867">
    <property type="entry name" value="N-reg_PII/ATP_PRibTrfase_C"/>
</dbReference>
<dbReference type="Gene3D" id="3.40.190.10">
    <property type="entry name" value="Periplasmic binding protein-like II"/>
    <property type="match status" value="2"/>
</dbReference>
<protein>
    <recommendedName>
        <fullName evidence="6">ATP phosphoribosyltransferase</fullName>
        <ecNumber evidence="5">2.4.2.17</ecNumber>
    </recommendedName>
</protein>
<comment type="subcellular location">
    <subcellularLocation>
        <location evidence="2">Cytoplasm</location>
    </subcellularLocation>
</comment>
<dbReference type="EMBL" id="CAJVPJ010000892">
    <property type="protein sequence ID" value="CAG8563466.1"/>
    <property type="molecule type" value="Genomic_DNA"/>
</dbReference>
<keyword evidence="13" id="KW-0368">Histidine biosynthesis</keyword>
<dbReference type="Gene3D" id="3.30.70.120">
    <property type="match status" value="1"/>
</dbReference>
<evidence type="ECO:0000259" key="14">
    <source>
        <dbReference type="Pfam" id="PF01634"/>
    </source>
</evidence>
<keyword evidence="10" id="KW-0808">Transferase</keyword>
<reference evidence="16" key="1">
    <citation type="submission" date="2021-06" db="EMBL/GenBank/DDBJ databases">
        <authorList>
            <person name="Kallberg Y."/>
            <person name="Tangrot J."/>
            <person name="Rosling A."/>
        </authorList>
    </citation>
    <scope>NUCLEOTIDE SEQUENCE</scope>
    <source>
        <strain evidence="16">IA702</strain>
    </source>
</reference>
<evidence type="ECO:0000256" key="5">
    <source>
        <dbReference type="ARBA" id="ARBA00011946"/>
    </source>
</evidence>
<dbReference type="PANTHER" id="PTHR21403:SF8">
    <property type="entry name" value="ATP PHOSPHORIBOSYLTRANSFERASE"/>
    <property type="match status" value="1"/>
</dbReference>
<dbReference type="EC" id="2.4.2.17" evidence="5"/>
<dbReference type="OrthoDB" id="2574at2759"/>
<dbReference type="SUPFAM" id="SSF54913">
    <property type="entry name" value="GlnB-like"/>
    <property type="match status" value="1"/>
</dbReference>
<evidence type="ECO:0000256" key="1">
    <source>
        <dbReference type="ARBA" id="ARBA00000915"/>
    </source>
</evidence>
<evidence type="ECO:0000256" key="13">
    <source>
        <dbReference type="ARBA" id="ARBA00023102"/>
    </source>
</evidence>
<keyword evidence="8" id="KW-0028">Amino-acid biosynthesis</keyword>
<dbReference type="FunFam" id="3.30.70.120:FF:000003">
    <property type="entry name" value="ATP phosphoribosyltransferase"/>
    <property type="match status" value="1"/>
</dbReference>
<dbReference type="NCBIfam" id="TIGR00070">
    <property type="entry name" value="hisG"/>
    <property type="match status" value="1"/>
</dbReference>
<dbReference type="NCBIfam" id="TIGR03455">
    <property type="entry name" value="HisG_C-term"/>
    <property type="match status" value="1"/>
</dbReference>
<dbReference type="InterPro" id="IPR018198">
    <property type="entry name" value="ATP_PRibTrfase_CS"/>
</dbReference>
<dbReference type="InterPro" id="IPR001348">
    <property type="entry name" value="ATP_PRibTrfase_HisG"/>
</dbReference>
<dbReference type="AlphaFoldDB" id="A0A9N9BH05"/>
<evidence type="ECO:0000256" key="7">
    <source>
        <dbReference type="ARBA" id="ARBA00022490"/>
    </source>
</evidence>
<comment type="similarity">
    <text evidence="4">Belongs to the ATP phosphoribosyltransferase family.</text>
</comment>
<dbReference type="GO" id="GO:0003879">
    <property type="term" value="F:ATP phosphoribosyltransferase activity"/>
    <property type="evidence" value="ECO:0007669"/>
    <property type="project" value="UniProtKB-EC"/>
</dbReference>
<dbReference type="Pfam" id="PF08029">
    <property type="entry name" value="HisG_C"/>
    <property type="match status" value="1"/>
</dbReference>
<evidence type="ECO:0000256" key="6">
    <source>
        <dbReference type="ARBA" id="ARBA00020998"/>
    </source>
</evidence>
<dbReference type="InterPro" id="IPR020621">
    <property type="entry name" value="ATP-PRT_HisG_long"/>
</dbReference>
<evidence type="ECO:0000256" key="3">
    <source>
        <dbReference type="ARBA" id="ARBA00004667"/>
    </source>
</evidence>
<comment type="catalytic activity">
    <reaction evidence="1">
        <text>1-(5-phospho-beta-D-ribosyl)-ATP + diphosphate = 5-phospho-alpha-D-ribose 1-diphosphate + ATP</text>
        <dbReference type="Rhea" id="RHEA:18473"/>
        <dbReference type="ChEBI" id="CHEBI:30616"/>
        <dbReference type="ChEBI" id="CHEBI:33019"/>
        <dbReference type="ChEBI" id="CHEBI:58017"/>
        <dbReference type="ChEBI" id="CHEBI:73183"/>
        <dbReference type="EC" id="2.4.2.17"/>
    </reaction>
</comment>
<keyword evidence="12" id="KW-0067">ATP-binding</keyword>
<keyword evidence="7" id="KW-0963">Cytoplasm</keyword>
<gene>
    <name evidence="16" type="ORF">POCULU_LOCUS5630</name>
</gene>
<dbReference type="PANTHER" id="PTHR21403">
    <property type="entry name" value="ATP PHOSPHORIBOSYLTRANSFERASE ATP-PRTASE"/>
    <property type="match status" value="1"/>
</dbReference>
<feature type="domain" description="ATP phosphoribosyltransferase catalytic" evidence="14">
    <location>
        <begin position="59"/>
        <end position="223"/>
    </location>
</feature>
<organism evidence="16 17">
    <name type="scientific">Paraglomus occultum</name>
    <dbReference type="NCBI Taxonomy" id="144539"/>
    <lineage>
        <taxon>Eukaryota</taxon>
        <taxon>Fungi</taxon>
        <taxon>Fungi incertae sedis</taxon>
        <taxon>Mucoromycota</taxon>
        <taxon>Glomeromycotina</taxon>
        <taxon>Glomeromycetes</taxon>
        <taxon>Paraglomerales</taxon>
        <taxon>Paraglomeraceae</taxon>
        <taxon>Paraglomus</taxon>
    </lineage>
</organism>
<dbReference type="GO" id="GO:0000105">
    <property type="term" value="P:L-histidine biosynthetic process"/>
    <property type="evidence" value="ECO:0007669"/>
    <property type="project" value="UniProtKB-KW"/>
</dbReference>
<evidence type="ECO:0000256" key="4">
    <source>
        <dbReference type="ARBA" id="ARBA00009372"/>
    </source>
</evidence>